<keyword evidence="1" id="KW-0175">Coiled coil</keyword>
<evidence type="ECO:0000313" key="3">
    <source>
        <dbReference type="EMBL" id="QSZ34970.1"/>
    </source>
</evidence>
<feature type="compositionally biased region" description="Low complexity" evidence="2">
    <location>
        <begin position="34"/>
        <end position="51"/>
    </location>
</feature>
<dbReference type="Proteomes" id="UP000672032">
    <property type="component" value="Chromosome 5"/>
</dbReference>
<organism evidence="3 4">
    <name type="scientific">Monilinia vaccinii-corymbosi</name>
    <dbReference type="NCBI Taxonomy" id="61207"/>
    <lineage>
        <taxon>Eukaryota</taxon>
        <taxon>Fungi</taxon>
        <taxon>Dikarya</taxon>
        <taxon>Ascomycota</taxon>
        <taxon>Pezizomycotina</taxon>
        <taxon>Leotiomycetes</taxon>
        <taxon>Helotiales</taxon>
        <taxon>Sclerotiniaceae</taxon>
        <taxon>Monilinia</taxon>
    </lineage>
</organism>
<dbReference type="OrthoDB" id="3536079at2759"/>
<proteinExistence type="predicted"/>
<name>A0A8A3PIR7_9HELO</name>
<evidence type="ECO:0000256" key="1">
    <source>
        <dbReference type="SAM" id="Coils"/>
    </source>
</evidence>
<dbReference type="AlphaFoldDB" id="A0A8A3PIR7"/>
<gene>
    <name evidence="3" type="ORF">DSL72_007832</name>
</gene>
<feature type="region of interest" description="Disordered" evidence="2">
    <location>
        <begin position="225"/>
        <end position="315"/>
    </location>
</feature>
<reference evidence="3" key="1">
    <citation type="submission" date="2020-10" db="EMBL/GenBank/DDBJ databases">
        <title>Genome Sequence of Monilinia vaccinii-corymbosi Sheds Light on Mummy Berry Disease Infection of Blueberry and Mating Type.</title>
        <authorList>
            <person name="Yow A.G."/>
            <person name="Zhang Y."/>
            <person name="Bansal K."/>
            <person name="Eacker S.M."/>
            <person name="Sullivan S."/>
            <person name="Liachko I."/>
            <person name="Cubeta M.A."/>
            <person name="Rollins J.A."/>
            <person name="Ashrafi H."/>
        </authorList>
    </citation>
    <scope>NUCLEOTIDE SEQUENCE</scope>
    <source>
        <strain evidence="3">RL-1</strain>
    </source>
</reference>
<feature type="compositionally biased region" description="Basic and acidic residues" evidence="2">
    <location>
        <begin position="225"/>
        <end position="235"/>
    </location>
</feature>
<feature type="region of interest" description="Disordered" evidence="2">
    <location>
        <begin position="34"/>
        <end position="53"/>
    </location>
</feature>
<keyword evidence="4" id="KW-1185">Reference proteome</keyword>
<protein>
    <submittedName>
        <fullName evidence="3">Uncharacterized protein</fullName>
    </submittedName>
</protein>
<evidence type="ECO:0000313" key="4">
    <source>
        <dbReference type="Proteomes" id="UP000672032"/>
    </source>
</evidence>
<accession>A0A8A3PIR7</accession>
<sequence length="599" mass="68366">MTSLVTSTDKKKGRIRGFSIHEDIRRPLSLLSQNISRSKTSSSSSNEGSISHITDESKKAISILINKHERTKSELEDRNSSEEKARAEMRELRAQVRELQDSIQKDQEALERLNSQVEIGIQEFSAIPDTQEALLESLIRKEAEIDRELFYLRDDKVIARGELWFGIMGRVDESLEHPDQASRDRNLLMRKEMFLRSKRSIAQDTKAKLLLAKEDIQKQKLEILQENHVEGHQPLREASPISEDSEEEDSIIPDSQSRSRQCYRIPEESDQDSIVARSQLEEGEDHSSDGSVETDQQYQDSSWLTEESPSKQSFRFKGDDHWAEESHLEVLEEIQSVNVQLQTAYEELRRSEDRYDRFRTRTRSTIKRISSEVTSAEKTISEYKISLDEAENVRRRLLHNMAKLQGEKACLLVMAQEVALPILASTAEHIKRVTRDGVPISLNNSHLPPNKGIIRSGNSAASGGHINSHFASIVLAENEVVSSDLLISGEMFLAMYGVSVGEYKHFYNFSKSLDRLFNMHAILVELGCFTDLSLSKTQDSLVQNLFAQCLLEFEAIDAPTPEEKGRIFDAAVRAKQVEKFNEIIELKRDIKRLYKEATI</sequence>
<dbReference type="EMBL" id="CP063409">
    <property type="protein sequence ID" value="QSZ34970.1"/>
    <property type="molecule type" value="Genomic_DNA"/>
</dbReference>
<evidence type="ECO:0000256" key="2">
    <source>
        <dbReference type="SAM" id="MobiDB-lite"/>
    </source>
</evidence>
<feature type="compositionally biased region" description="Polar residues" evidence="2">
    <location>
        <begin position="289"/>
        <end position="313"/>
    </location>
</feature>
<feature type="coiled-coil region" evidence="1">
    <location>
        <begin position="331"/>
        <end position="407"/>
    </location>
</feature>
<feature type="coiled-coil region" evidence="1">
    <location>
        <begin position="58"/>
        <end position="116"/>
    </location>
</feature>